<name>A0A194W0B8_CYTMA</name>
<reference evidence="2" key="1">
    <citation type="submission" date="2014-12" db="EMBL/GenBank/DDBJ databases">
        <title>Genome Sequence of Valsa Canker Pathogens Uncovers a Specific Adaption of Colonization on Woody Bark.</title>
        <authorList>
            <person name="Yin Z."/>
            <person name="Liu H."/>
            <person name="Gao X."/>
            <person name="Li Z."/>
            <person name="Song N."/>
            <person name="Ke X."/>
            <person name="Dai Q."/>
            <person name="Wu Y."/>
            <person name="Sun Y."/>
            <person name="Xu J.-R."/>
            <person name="Kang Z.K."/>
            <person name="Wang L."/>
            <person name="Huang L."/>
        </authorList>
    </citation>
    <scope>NUCLEOTIDE SEQUENCE [LARGE SCALE GENOMIC DNA]</scope>
    <source>
        <strain evidence="2">03-8</strain>
    </source>
</reference>
<dbReference type="SMR" id="A0A194W0B8"/>
<feature type="region of interest" description="Disordered" evidence="1">
    <location>
        <begin position="376"/>
        <end position="403"/>
    </location>
</feature>
<feature type="compositionally biased region" description="Polar residues" evidence="1">
    <location>
        <begin position="1"/>
        <end position="12"/>
    </location>
</feature>
<accession>A0A194W0B8</accession>
<feature type="compositionally biased region" description="Basic and acidic residues" evidence="1">
    <location>
        <begin position="114"/>
        <end position="145"/>
    </location>
</feature>
<evidence type="ECO:0008006" key="4">
    <source>
        <dbReference type="Google" id="ProtNLM"/>
    </source>
</evidence>
<keyword evidence="3" id="KW-1185">Reference proteome</keyword>
<sequence length="513" mass="57785">MASSASATTNGRLHTPDQPPEGLLGDLVRAIDTLYKDKSYQALSKLVEETRHLQSRNKELEGQLTDWGDTERKLMVMVAKVEREIENSEARNNEKDEELRIAREREMAAMTTLEESKEEAAALKKELESNKKETRKAEESSKAREAELTKLKGQYSTASKELASLKELSFPLKKIGNTDIGTIKKQIHGFFEDAHKLVHDFFGQVQIGNDIFQDKSWKHFQEDDRLAGIPLTRADSQPSRHMRAAAVLRLIALAAVEHLFQPVYLTEEGGELREVLDDVYFLDPPRAQRVRSVLLNIDEKIQETCGKKRVEAASREVFESVGFLLVSPDGSRDKQVEFRRGLKKWCDNTRQTWMEFQRLAGKFTVLFGEDKASLRPEDWKPVPDKPTPPTKSGAPESGARSNDGMVSDDIVAQLWPAFFISSAKDGISQRFKGGYVLVNSQVTEARREAANSRSFTPQSSVSAHISSSETSLYRSGTGAPNRKLRLEGAMSISSARMRAMCHWIQYICSCSRR</sequence>
<feature type="region of interest" description="Disordered" evidence="1">
    <location>
        <begin position="450"/>
        <end position="479"/>
    </location>
</feature>
<dbReference type="EMBL" id="CM003102">
    <property type="protein sequence ID" value="KUI69717.1"/>
    <property type="molecule type" value="Genomic_DNA"/>
</dbReference>
<feature type="region of interest" description="Disordered" evidence="1">
    <location>
        <begin position="112"/>
        <end position="145"/>
    </location>
</feature>
<feature type="region of interest" description="Disordered" evidence="1">
    <location>
        <begin position="1"/>
        <end position="22"/>
    </location>
</feature>
<feature type="compositionally biased region" description="Polar residues" evidence="1">
    <location>
        <begin position="451"/>
        <end position="474"/>
    </location>
</feature>
<organism evidence="2 3">
    <name type="scientific">Cytospora mali</name>
    <name type="common">Apple Valsa canker fungus</name>
    <name type="synonym">Valsa mali</name>
    <dbReference type="NCBI Taxonomy" id="578113"/>
    <lineage>
        <taxon>Eukaryota</taxon>
        <taxon>Fungi</taxon>
        <taxon>Dikarya</taxon>
        <taxon>Ascomycota</taxon>
        <taxon>Pezizomycotina</taxon>
        <taxon>Sordariomycetes</taxon>
        <taxon>Sordariomycetidae</taxon>
        <taxon>Diaporthales</taxon>
        <taxon>Cytosporaceae</taxon>
        <taxon>Cytospora</taxon>
    </lineage>
</organism>
<evidence type="ECO:0000313" key="2">
    <source>
        <dbReference type="EMBL" id="KUI69717.1"/>
    </source>
</evidence>
<evidence type="ECO:0000313" key="3">
    <source>
        <dbReference type="Proteomes" id="UP000078559"/>
    </source>
</evidence>
<protein>
    <recommendedName>
        <fullName evidence="4">Mei5 protein</fullName>
    </recommendedName>
</protein>
<dbReference type="AlphaFoldDB" id="A0A194W0B8"/>
<proteinExistence type="predicted"/>
<evidence type="ECO:0000256" key="1">
    <source>
        <dbReference type="SAM" id="MobiDB-lite"/>
    </source>
</evidence>
<dbReference type="OrthoDB" id="5421041at2759"/>
<dbReference type="Proteomes" id="UP000078559">
    <property type="component" value="Chromosome 5"/>
</dbReference>
<gene>
    <name evidence="2" type="ORF">VM1G_05038</name>
</gene>